<dbReference type="Proteomes" id="UP000184406">
    <property type="component" value="Unassembled WGS sequence"/>
</dbReference>
<reference evidence="5" key="1">
    <citation type="submission" date="2016-11" db="EMBL/GenBank/DDBJ databases">
        <authorList>
            <person name="Varghese N."/>
            <person name="Submissions S."/>
        </authorList>
    </citation>
    <scope>NUCLEOTIDE SEQUENCE [LARGE SCALE GENOMIC DNA]</scope>
    <source>
        <strain evidence="5">DSM 17539</strain>
    </source>
</reference>
<evidence type="ECO:0000256" key="2">
    <source>
        <dbReference type="ARBA" id="ARBA00022801"/>
    </source>
</evidence>
<dbReference type="InterPro" id="IPR017850">
    <property type="entry name" value="Alkaline_phosphatase_core_sf"/>
</dbReference>
<dbReference type="GO" id="GO:0004065">
    <property type="term" value="F:arylsulfatase activity"/>
    <property type="evidence" value="ECO:0007669"/>
    <property type="project" value="TreeGrafter"/>
</dbReference>
<organism evidence="4 5">
    <name type="scientific">Arenibacter palladensis</name>
    <dbReference type="NCBI Taxonomy" id="237373"/>
    <lineage>
        <taxon>Bacteria</taxon>
        <taxon>Pseudomonadati</taxon>
        <taxon>Bacteroidota</taxon>
        <taxon>Flavobacteriia</taxon>
        <taxon>Flavobacteriales</taxon>
        <taxon>Flavobacteriaceae</taxon>
        <taxon>Arenibacter</taxon>
    </lineage>
</organism>
<dbReference type="CDD" id="cd16027">
    <property type="entry name" value="SGSH"/>
    <property type="match status" value="1"/>
</dbReference>
<dbReference type="SUPFAM" id="SSF53649">
    <property type="entry name" value="Alkaline phosphatase-like"/>
    <property type="match status" value="1"/>
</dbReference>
<comment type="similarity">
    <text evidence="1">Belongs to the sulfatase family.</text>
</comment>
<evidence type="ECO:0000313" key="4">
    <source>
        <dbReference type="EMBL" id="SHF74917.1"/>
    </source>
</evidence>
<evidence type="ECO:0000256" key="1">
    <source>
        <dbReference type="ARBA" id="ARBA00008779"/>
    </source>
</evidence>
<accession>A0A1M5E6S0</accession>
<dbReference type="AlphaFoldDB" id="A0A1M5E6S0"/>
<gene>
    <name evidence="4" type="ORF">SAMN03080594_10713</name>
</gene>
<dbReference type="Pfam" id="PF00884">
    <property type="entry name" value="Sulfatase"/>
    <property type="match status" value="1"/>
</dbReference>
<proteinExistence type="inferred from homology"/>
<feature type="domain" description="Sulfatase N-terminal" evidence="3">
    <location>
        <begin position="79"/>
        <end position="382"/>
    </location>
</feature>
<dbReference type="PANTHER" id="PTHR42693:SF53">
    <property type="entry name" value="ENDO-4-O-SULFATASE"/>
    <property type="match status" value="1"/>
</dbReference>
<dbReference type="InterPro" id="IPR000917">
    <property type="entry name" value="Sulfatase_N"/>
</dbReference>
<dbReference type="InterPro" id="IPR050738">
    <property type="entry name" value="Sulfatase"/>
</dbReference>
<keyword evidence="5" id="KW-1185">Reference proteome</keyword>
<protein>
    <submittedName>
        <fullName evidence="4">Arylsulfatase A</fullName>
    </submittedName>
</protein>
<keyword evidence="2" id="KW-0378">Hydrolase</keyword>
<sequence length="617" mass="70325">MPINIKMKKEIRTIILTLIYSTLSSCKEEVKMYLREVNIKPFLLSLFLAGNLIVGCQTGPKNKEKENAIASSLQLGERPNILWLVTEDMGPYIPSFGDSTIVTPNLSRLAAEGVVYPNLYSTSGVCAPSRAAIIMGMYPSSIGANHMRTTSYTEVTGLPSYGAVPPTQARMVSELLRINGYYCSNNYKEDYQFEAPKTAWDESSPYAHWRNRDENQPFFSVFNFTETHESGLFEPYGFRNIETRHYHEGDRSYKWGGDRMAEEETTIHLPKDTDFDIPPYLPDSPKVRRDMWKLYNNVAEMDKQVGAILKQLEEDGLLENTIIFFYGDHGGPLPREKRLIYDSGLNTPMILRFPKKQLAGTKDTQLLSFVDFAPTLLSIIGIEPPSYMQGQAFLGEYKAESERKYIHAAADRFDGFTDAIRAVRDDQFKYIRNYRPEQGYYLPVEYRERIPTMQELLRLRDEGNLDSIQALWFREQKDPEELYDCLTDPHELHNLAQNPDYSEKIEELRAEMDRWLNEIGDVPNLPEAELIANLWNGAKTQPITSAPNITSSNNKTTLECATDGASIGYKIIDKDGTTPKVWSVYQKPFEVPAGSVLIAQAYRIGFVPSEIVETKIE</sequence>
<dbReference type="Gene3D" id="3.40.720.10">
    <property type="entry name" value="Alkaline Phosphatase, subunit A"/>
    <property type="match status" value="1"/>
</dbReference>
<evidence type="ECO:0000313" key="5">
    <source>
        <dbReference type="Proteomes" id="UP000184406"/>
    </source>
</evidence>
<dbReference type="EMBL" id="FQUX01000007">
    <property type="protein sequence ID" value="SHF74917.1"/>
    <property type="molecule type" value="Genomic_DNA"/>
</dbReference>
<dbReference type="PROSITE" id="PS51257">
    <property type="entry name" value="PROKAR_LIPOPROTEIN"/>
    <property type="match status" value="1"/>
</dbReference>
<evidence type="ECO:0000259" key="3">
    <source>
        <dbReference type="Pfam" id="PF00884"/>
    </source>
</evidence>
<name>A0A1M5E6S0_9FLAO</name>
<dbReference type="PANTHER" id="PTHR42693">
    <property type="entry name" value="ARYLSULFATASE FAMILY MEMBER"/>
    <property type="match status" value="1"/>
</dbReference>